<comment type="subcellular location">
    <subcellularLocation>
        <location evidence="3">Cytoplasm</location>
    </subcellularLocation>
</comment>
<dbReference type="PANTHER" id="PTHR33643">
    <property type="entry name" value="UREASE ACCESSORY PROTEIN D"/>
    <property type="match status" value="1"/>
</dbReference>
<dbReference type="GeneID" id="29814799"/>
<keyword evidence="3" id="KW-0996">Nickel insertion</keyword>
<keyword evidence="2 3" id="KW-0143">Chaperone</keyword>
<dbReference type="PANTHER" id="PTHR33643:SF1">
    <property type="entry name" value="UREASE ACCESSORY PROTEIN D"/>
    <property type="match status" value="1"/>
</dbReference>
<sequence length="272" mass="30803">MNWTGMLEIEAVKKQKKTVLSSCYQEGAFKVSRPIYLDEDMPLIYFIHVGGGYVDGDNYYTALKLGEGARMTATTQASAKVYKTPVQPVAQKTVFHLKSGSVFEYLPDPLIAYEGARFVQETEVRMELGASLFYRDMITPGWAQNGRFFTYDWIRSKLKVWMDGALILFDHLNLEPDRGIGDILQMDGFTHLGTFAVIHPLAGREFLEALYEKLEKSGAGLKFGLSCLPSGYGVMLRVMGYNTGLVEQFMKTAHSFARAELLHKDRLFLRKY</sequence>
<dbReference type="AlphaFoldDB" id="A0A8B4BSF6"/>
<comment type="caution">
    <text evidence="4">The sequence shown here is derived from an EMBL/GenBank/DDBJ whole genome shotgun (WGS) entry which is preliminary data.</text>
</comment>
<comment type="function">
    <text evidence="3">Required for maturation of urease via the functional incorporation of the urease nickel metallocenter.</text>
</comment>
<gene>
    <name evidence="3" type="primary">ureD</name>
    <name evidence="4" type="ORF">SAMN02745208_00907</name>
</gene>
<name>A0A8B4BSF6_HEYCO</name>
<evidence type="ECO:0000256" key="2">
    <source>
        <dbReference type="ARBA" id="ARBA00023186"/>
    </source>
</evidence>
<dbReference type="InterPro" id="IPR002669">
    <property type="entry name" value="UreD"/>
</dbReference>
<comment type="subunit">
    <text evidence="3">UreD, UreF and UreG form a complex that acts as a GTP-hydrolysis-dependent molecular chaperone, activating the urease apoprotein by helping to assemble the nickel containing metallocenter of UreC. The UreE protein probably delivers the nickel.</text>
</comment>
<dbReference type="EMBL" id="FQUB01000012">
    <property type="protein sequence ID" value="SHE80011.1"/>
    <property type="molecule type" value="Genomic_DNA"/>
</dbReference>
<dbReference type="KEGG" id="bcoa:BF29_1646"/>
<evidence type="ECO:0000256" key="3">
    <source>
        <dbReference type="HAMAP-Rule" id="MF_01384"/>
    </source>
</evidence>
<organism evidence="4 5">
    <name type="scientific">Heyndrickxia coagulans DSM 1 = ATCC 7050</name>
    <dbReference type="NCBI Taxonomy" id="1121088"/>
    <lineage>
        <taxon>Bacteria</taxon>
        <taxon>Bacillati</taxon>
        <taxon>Bacillota</taxon>
        <taxon>Bacilli</taxon>
        <taxon>Bacillales</taxon>
        <taxon>Bacillaceae</taxon>
        <taxon>Heyndrickxia</taxon>
    </lineage>
</organism>
<comment type="similarity">
    <text evidence="1 3">Belongs to the UreD family.</text>
</comment>
<reference evidence="4 5" key="1">
    <citation type="submission" date="2016-11" db="EMBL/GenBank/DDBJ databases">
        <authorList>
            <person name="Varghese N."/>
            <person name="Submissions S."/>
        </authorList>
    </citation>
    <scope>NUCLEOTIDE SEQUENCE [LARGE SCALE GENOMIC DNA]</scope>
    <source>
        <strain evidence="4 5">DSM 1</strain>
    </source>
</reference>
<protein>
    <recommendedName>
        <fullName evidence="3">Urease accessory protein UreD</fullName>
    </recommendedName>
</protein>
<dbReference type="RefSeq" id="WP_029141835.1">
    <property type="nucleotide sequence ID" value="NZ_ALAS01000152.1"/>
</dbReference>
<proteinExistence type="inferred from homology"/>
<dbReference type="GO" id="GO:0016151">
    <property type="term" value="F:nickel cation binding"/>
    <property type="evidence" value="ECO:0007669"/>
    <property type="project" value="UniProtKB-UniRule"/>
</dbReference>
<evidence type="ECO:0000313" key="4">
    <source>
        <dbReference type="EMBL" id="SHE80011.1"/>
    </source>
</evidence>
<dbReference type="Pfam" id="PF01774">
    <property type="entry name" value="UreD"/>
    <property type="match status" value="1"/>
</dbReference>
<dbReference type="GO" id="GO:0005737">
    <property type="term" value="C:cytoplasm"/>
    <property type="evidence" value="ECO:0007669"/>
    <property type="project" value="UniProtKB-SubCell"/>
</dbReference>
<dbReference type="Proteomes" id="UP000184029">
    <property type="component" value="Unassembled WGS sequence"/>
</dbReference>
<dbReference type="HAMAP" id="MF_01384">
    <property type="entry name" value="UreD"/>
    <property type="match status" value="1"/>
</dbReference>
<keyword evidence="3" id="KW-0963">Cytoplasm</keyword>
<accession>A0A8B4BSF6</accession>
<evidence type="ECO:0000313" key="5">
    <source>
        <dbReference type="Proteomes" id="UP000184029"/>
    </source>
</evidence>
<evidence type="ECO:0000256" key="1">
    <source>
        <dbReference type="ARBA" id="ARBA00007177"/>
    </source>
</evidence>